<keyword evidence="2" id="KW-1185">Reference proteome</keyword>
<dbReference type="AlphaFoldDB" id="A0AAE3GUY5"/>
<dbReference type="EMBL" id="JAMZMM010000284">
    <property type="protein sequence ID" value="MCP2731126.1"/>
    <property type="molecule type" value="Genomic_DNA"/>
</dbReference>
<organism evidence="1 2">
    <name type="scientific">Limnofasciculus baicalensis BBK-W-15</name>
    <dbReference type="NCBI Taxonomy" id="2699891"/>
    <lineage>
        <taxon>Bacteria</taxon>
        <taxon>Bacillati</taxon>
        <taxon>Cyanobacteriota</taxon>
        <taxon>Cyanophyceae</taxon>
        <taxon>Coleofasciculales</taxon>
        <taxon>Coleofasciculaceae</taxon>
        <taxon>Limnofasciculus</taxon>
        <taxon>Limnofasciculus baicalensis</taxon>
    </lineage>
</organism>
<sequence>MFPIEKNFANVVRGDADSGTEQMYYLEFGMIYDFLRNYGCYRPAKFSAMAEYISAICLGSFSGKLE</sequence>
<name>A0AAE3GUY5_9CYAN</name>
<protein>
    <submittedName>
        <fullName evidence="1">Uncharacterized protein</fullName>
    </submittedName>
</protein>
<gene>
    <name evidence="1" type="ORF">NJ959_22115</name>
</gene>
<accession>A0AAE3GUY5</accession>
<reference evidence="1" key="1">
    <citation type="submission" date="2022-06" db="EMBL/GenBank/DDBJ databases">
        <title>New cyanobacteria of genus Symplocastrum in benthos of Lake Baikal.</title>
        <authorList>
            <person name="Sorokovikova E."/>
            <person name="Tikhonova I."/>
            <person name="Krasnopeev A."/>
            <person name="Evseev P."/>
            <person name="Gladkikh A."/>
            <person name="Belykh O."/>
        </authorList>
    </citation>
    <scope>NUCLEOTIDE SEQUENCE</scope>
    <source>
        <strain evidence="1">BBK-W-15</strain>
    </source>
</reference>
<comment type="caution">
    <text evidence="1">The sequence shown here is derived from an EMBL/GenBank/DDBJ whole genome shotgun (WGS) entry which is preliminary data.</text>
</comment>
<proteinExistence type="predicted"/>
<evidence type="ECO:0000313" key="2">
    <source>
        <dbReference type="Proteomes" id="UP001204953"/>
    </source>
</evidence>
<dbReference type="Proteomes" id="UP001204953">
    <property type="component" value="Unassembled WGS sequence"/>
</dbReference>
<evidence type="ECO:0000313" key="1">
    <source>
        <dbReference type="EMBL" id="MCP2731126.1"/>
    </source>
</evidence>
<dbReference type="RefSeq" id="WP_254013871.1">
    <property type="nucleotide sequence ID" value="NZ_JAMZMM010000284.1"/>
</dbReference>